<dbReference type="AlphaFoldDB" id="A0A1H7B0D8"/>
<keyword evidence="3" id="KW-0813">Transport</keyword>
<feature type="transmembrane region" description="Helical" evidence="8">
    <location>
        <begin position="38"/>
        <end position="58"/>
    </location>
</feature>
<dbReference type="PANTHER" id="PTHR36838:SF3">
    <property type="entry name" value="TRANSPORTER AUXIN EFFLUX CARRIER EC FAMILY"/>
    <property type="match status" value="1"/>
</dbReference>
<evidence type="ECO:0000313" key="9">
    <source>
        <dbReference type="EMBL" id="SEJ67822.1"/>
    </source>
</evidence>
<name>A0A1H7B0D8_9FIRM</name>
<dbReference type="Gene3D" id="1.20.1530.20">
    <property type="match status" value="1"/>
</dbReference>
<comment type="subcellular location">
    <subcellularLocation>
        <location evidence="1">Cell membrane</location>
        <topology evidence="1">Multi-pass membrane protein</topology>
    </subcellularLocation>
</comment>
<keyword evidence="10" id="KW-1185">Reference proteome</keyword>
<evidence type="ECO:0000256" key="6">
    <source>
        <dbReference type="ARBA" id="ARBA00022989"/>
    </source>
</evidence>
<evidence type="ECO:0000313" key="10">
    <source>
        <dbReference type="Proteomes" id="UP000199662"/>
    </source>
</evidence>
<feature type="transmembrane region" description="Helical" evidence="8">
    <location>
        <begin position="232"/>
        <end position="255"/>
    </location>
</feature>
<dbReference type="GO" id="GO:0005886">
    <property type="term" value="C:plasma membrane"/>
    <property type="evidence" value="ECO:0007669"/>
    <property type="project" value="UniProtKB-SubCell"/>
</dbReference>
<dbReference type="InterPro" id="IPR004776">
    <property type="entry name" value="Mem_transp_PIN-like"/>
</dbReference>
<protein>
    <recommendedName>
        <fullName evidence="11">Transporter</fullName>
    </recommendedName>
</protein>
<reference evidence="9 10" key="1">
    <citation type="submission" date="2016-10" db="EMBL/GenBank/DDBJ databases">
        <authorList>
            <person name="de Groot N.N."/>
        </authorList>
    </citation>
    <scope>NUCLEOTIDE SEQUENCE [LARGE SCALE GENOMIC DNA]</scope>
    <source>
        <strain evidence="9 10">DSM 2179</strain>
    </source>
</reference>
<feature type="transmembrane region" description="Helical" evidence="8">
    <location>
        <begin position="168"/>
        <end position="189"/>
    </location>
</feature>
<feature type="transmembrane region" description="Helical" evidence="8">
    <location>
        <begin position="126"/>
        <end position="147"/>
    </location>
</feature>
<feature type="transmembrane region" description="Helical" evidence="8">
    <location>
        <begin position="64"/>
        <end position="86"/>
    </location>
</feature>
<evidence type="ECO:0000256" key="8">
    <source>
        <dbReference type="SAM" id="Phobius"/>
    </source>
</evidence>
<comment type="similarity">
    <text evidence="2">Belongs to the auxin efflux carrier (TC 2.A.69) family.</text>
</comment>
<dbReference type="RefSeq" id="WP_091832638.1">
    <property type="nucleotide sequence ID" value="NZ_FNZK01000013.1"/>
</dbReference>
<dbReference type="PROSITE" id="PS51257">
    <property type="entry name" value="PROKAR_LIPOPROTEIN"/>
    <property type="match status" value="1"/>
</dbReference>
<proteinExistence type="inferred from homology"/>
<dbReference type="STRING" id="84035.SAMN05660742_113104"/>
<dbReference type="Pfam" id="PF03547">
    <property type="entry name" value="Mem_trans"/>
    <property type="match status" value="1"/>
</dbReference>
<evidence type="ECO:0000256" key="3">
    <source>
        <dbReference type="ARBA" id="ARBA00022448"/>
    </source>
</evidence>
<evidence type="ECO:0000256" key="1">
    <source>
        <dbReference type="ARBA" id="ARBA00004651"/>
    </source>
</evidence>
<evidence type="ECO:0000256" key="7">
    <source>
        <dbReference type="ARBA" id="ARBA00023136"/>
    </source>
</evidence>
<dbReference type="GO" id="GO:0055085">
    <property type="term" value="P:transmembrane transport"/>
    <property type="evidence" value="ECO:0007669"/>
    <property type="project" value="InterPro"/>
</dbReference>
<gene>
    <name evidence="9" type="ORF">SAMN05660742_113104</name>
</gene>
<dbReference type="InterPro" id="IPR038770">
    <property type="entry name" value="Na+/solute_symporter_sf"/>
</dbReference>
<dbReference type="EMBL" id="FNZK01000013">
    <property type="protein sequence ID" value="SEJ67822.1"/>
    <property type="molecule type" value="Genomic_DNA"/>
</dbReference>
<evidence type="ECO:0000256" key="5">
    <source>
        <dbReference type="ARBA" id="ARBA00022692"/>
    </source>
</evidence>
<feature type="transmembrane region" description="Helical" evidence="8">
    <location>
        <begin position="201"/>
        <end position="220"/>
    </location>
</feature>
<dbReference type="PANTHER" id="PTHR36838">
    <property type="entry name" value="AUXIN EFFLUX CARRIER FAMILY PROTEIN"/>
    <property type="match status" value="1"/>
</dbReference>
<dbReference type="Proteomes" id="UP000199662">
    <property type="component" value="Unassembled WGS sequence"/>
</dbReference>
<feature type="transmembrane region" description="Helical" evidence="8">
    <location>
        <begin position="291"/>
        <end position="313"/>
    </location>
</feature>
<keyword evidence="7 8" id="KW-0472">Membrane</keyword>
<evidence type="ECO:0008006" key="11">
    <source>
        <dbReference type="Google" id="ProtNLM"/>
    </source>
</evidence>
<feature type="transmembrane region" description="Helical" evidence="8">
    <location>
        <begin position="261"/>
        <end position="279"/>
    </location>
</feature>
<evidence type="ECO:0000256" key="4">
    <source>
        <dbReference type="ARBA" id="ARBA00022475"/>
    </source>
</evidence>
<feature type="transmembrane region" description="Helical" evidence="8">
    <location>
        <begin position="98"/>
        <end position="120"/>
    </location>
</feature>
<organism evidence="9 10">
    <name type="scientific">Propionispira arboris</name>
    <dbReference type="NCBI Taxonomy" id="84035"/>
    <lineage>
        <taxon>Bacteria</taxon>
        <taxon>Bacillati</taxon>
        <taxon>Bacillota</taxon>
        <taxon>Negativicutes</taxon>
        <taxon>Selenomonadales</taxon>
        <taxon>Selenomonadaceae</taxon>
        <taxon>Propionispira</taxon>
    </lineage>
</organism>
<evidence type="ECO:0000256" key="2">
    <source>
        <dbReference type="ARBA" id="ARBA00010145"/>
    </source>
</evidence>
<sequence>MDIQTKLLIFAIDMIGPLLLGCACKYQQVFNAGFFNKMILNNILVVCPLVSFFSFWILPINSDLLWVPLISIAMGFLPGGIAYIIAQMKYSDDRERGSYVMAASLSNFGTIGGICVFLIYGEKGYAYQQIMVLFQYMFMFMCCYPLAQSYENRFKKESIKQKISLKAMLFSKNQLAVLGILLGGVLHYLDVPRPHEINGTIQILIHFGTWTGLIPVGYSINLKKIRQYWLSLFDLSIIKFIVTPIIIYFLSHIVIHDINMLGTILVLSCMPTAVNAVITSRIYNLNVDLNVAAFIVTTLLFLFIIYPLLFIGLSC</sequence>
<accession>A0A1H7B0D8</accession>
<keyword evidence="6 8" id="KW-1133">Transmembrane helix</keyword>
<keyword evidence="5 8" id="KW-0812">Transmembrane</keyword>
<keyword evidence="4" id="KW-1003">Cell membrane</keyword>